<comment type="caution">
    <text evidence="2">The sequence shown here is derived from an EMBL/GenBank/DDBJ whole genome shotgun (WGS) entry which is preliminary data.</text>
</comment>
<organism evidence="2 3">
    <name type="scientific">Cloeon dipterum</name>
    <dbReference type="NCBI Taxonomy" id="197152"/>
    <lineage>
        <taxon>Eukaryota</taxon>
        <taxon>Metazoa</taxon>
        <taxon>Ecdysozoa</taxon>
        <taxon>Arthropoda</taxon>
        <taxon>Hexapoda</taxon>
        <taxon>Insecta</taxon>
        <taxon>Pterygota</taxon>
        <taxon>Palaeoptera</taxon>
        <taxon>Ephemeroptera</taxon>
        <taxon>Pisciforma</taxon>
        <taxon>Baetidae</taxon>
        <taxon>Cloeon</taxon>
    </lineage>
</organism>
<dbReference type="EMBL" id="CADEPI010000052">
    <property type="protein sequence ID" value="CAB3370425.1"/>
    <property type="molecule type" value="Genomic_DNA"/>
</dbReference>
<evidence type="ECO:0000256" key="1">
    <source>
        <dbReference type="SAM" id="MobiDB-lite"/>
    </source>
</evidence>
<evidence type="ECO:0000313" key="3">
    <source>
        <dbReference type="Proteomes" id="UP000494165"/>
    </source>
</evidence>
<feature type="region of interest" description="Disordered" evidence="1">
    <location>
        <begin position="1"/>
        <end position="21"/>
    </location>
</feature>
<dbReference type="OrthoDB" id="6576929at2759"/>
<accession>A0A8S1CRG3</accession>
<dbReference type="Proteomes" id="UP000494165">
    <property type="component" value="Unassembled WGS sequence"/>
</dbReference>
<dbReference type="PANTHER" id="PTHR33053:SF9">
    <property type="entry name" value="AGAP000105-PA"/>
    <property type="match status" value="1"/>
</dbReference>
<name>A0A8S1CRG3_9INSE</name>
<dbReference type="AlphaFoldDB" id="A0A8S1CRG3"/>
<protein>
    <submittedName>
        <fullName evidence="2">Uncharacterized protein</fullName>
    </submittedName>
</protein>
<keyword evidence="3" id="KW-1185">Reference proteome</keyword>
<dbReference type="PANTHER" id="PTHR33053">
    <property type="entry name" value="PROTEIN, PUTATIVE-RELATED"/>
    <property type="match status" value="1"/>
</dbReference>
<evidence type="ECO:0000313" key="2">
    <source>
        <dbReference type="EMBL" id="CAB3370425.1"/>
    </source>
</evidence>
<gene>
    <name evidence="2" type="ORF">CLODIP_2_CD10692</name>
</gene>
<proteinExistence type="predicted"/>
<reference evidence="2 3" key="1">
    <citation type="submission" date="2020-04" db="EMBL/GenBank/DDBJ databases">
        <authorList>
            <person name="Alioto T."/>
            <person name="Alioto T."/>
            <person name="Gomez Garrido J."/>
        </authorList>
    </citation>
    <scope>NUCLEOTIDE SEQUENCE [LARGE SCALE GENOMIC DNA]</scope>
</reference>
<sequence length="722" mass="82830">MTDQSSAKKRPSSSEVKKVRRKACKLAEDFIREASEAASITTTLLQPEDPAKLAFPMQLDEEVSTQEALEIDFFPSEGEEEKLVNDSEEEDNVPDCPHEIADEENLISHQDQEEEYNNFQTNSEPSNMREFLQKFCIQTKIPRTHVNLLLKGMKRFVEDEHHVDLDLPADYRSLLKTPRETNLVVPAGIYGHFSYLGIENGIRRVIKSGYKVPNDGKIQIKSFVDGFCPQNKCNKKFIAILNSITDDPLNRVFLTGIYCGSKNPEPFGDILIDFVDEYNSLLSTGFQVDVEGSQIDVFLQPGGAFILDIPAKADVKNIKHTGYSSCDKCTSRGKWLKGIFFPELKFTARSDESFRSREDNEHHLTGRSAIEALFGLDMVVHFVNDYLHLVLLGTTKRLLRIYLLWPKSPRKLNHDERRLAVACFDEAKLASTKEFQWEPSDLLKFETFNAKEMRFLLLYAGFSTFRNAMQEKDYENFLNLSLAIRILCSEDLVKSESWLMRAEKLLYSFVYFIKHEIGARQVVRVVHGLLHLVEDARVYGALDKFSAFYFESFLGNLGKMVPGPKDKLRQMVNRYLEEENVAIKRSLAKIGSTLVLGKKCSKQPAPPFLSRRDENHFEFITYRGLYLATTYPNNVIITKGGNIVKIVHILAEDRKVRLVGNEFVTKDDLFDTPFRSSHLDIYFSPDSKIDSNLMEVKLDDLHKKCVHFKHENESIFVPILHH</sequence>